<name>A0AAN7L612_TRANT</name>
<reference evidence="2 3" key="1">
    <citation type="journal article" date="2023" name="Hortic Res">
        <title>Pangenome of water caltrop reveals structural variations and asymmetric subgenome divergence after allopolyploidization.</title>
        <authorList>
            <person name="Zhang X."/>
            <person name="Chen Y."/>
            <person name="Wang L."/>
            <person name="Yuan Y."/>
            <person name="Fang M."/>
            <person name="Shi L."/>
            <person name="Lu R."/>
            <person name="Comes H.P."/>
            <person name="Ma Y."/>
            <person name="Chen Y."/>
            <person name="Huang G."/>
            <person name="Zhou Y."/>
            <person name="Zheng Z."/>
            <person name="Qiu Y."/>
        </authorList>
    </citation>
    <scope>NUCLEOTIDE SEQUENCE [LARGE SCALE GENOMIC DNA]</scope>
    <source>
        <strain evidence="2">F231</strain>
    </source>
</reference>
<organism evidence="2 3">
    <name type="scientific">Trapa natans</name>
    <name type="common">Water chestnut</name>
    <dbReference type="NCBI Taxonomy" id="22666"/>
    <lineage>
        <taxon>Eukaryota</taxon>
        <taxon>Viridiplantae</taxon>
        <taxon>Streptophyta</taxon>
        <taxon>Embryophyta</taxon>
        <taxon>Tracheophyta</taxon>
        <taxon>Spermatophyta</taxon>
        <taxon>Magnoliopsida</taxon>
        <taxon>eudicotyledons</taxon>
        <taxon>Gunneridae</taxon>
        <taxon>Pentapetalae</taxon>
        <taxon>rosids</taxon>
        <taxon>malvids</taxon>
        <taxon>Myrtales</taxon>
        <taxon>Lythraceae</taxon>
        <taxon>Trapa</taxon>
    </lineage>
</organism>
<dbReference type="AlphaFoldDB" id="A0AAN7L612"/>
<dbReference type="InterPro" id="IPR022087">
    <property type="entry name" value="DA1-like_dom"/>
</dbReference>
<gene>
    <name evidence="2" type="ORF">SAY86_010291</name>
</gene>
<proteinExistence type="predicted"/>
<dbReference type="InterPro" id="IPR045218">
    <property type="entry name" value="DA1-like"/>
</dbReference>
<dbReference type="EMBL" id="JAXQNO010000019">
    <property type="protein sequence ID" value="KAK4775356.1"/>
    <property type="molecule type" value="Genomic_DNA"/>
</dbReference>
<evidence type="ECO:0000259" key="1">
    <source>
        <dbReference type="Pfam" id="PF12315"/>
    </source>
</evidence>
<feature type="domain" description="Protein DA1-like" evidence="1">
    <location>
        <begin position="303"/>
        <end position="472"/>
    </location>
</feature>
<dbReference type="PANTHER" id="PTHR24209">
    <property type="entry name" value="PROTEIN DA1-RELATED 2"/>
    <property type="match status" value="1"/>
</dbReference>
<dbReference type="GO" id="GO:0043130">
    <property type="term" value="F:ubiquitin binding"/>
    <property type="evidence" value="ECO:0007669"/>
    <property type="project" value="TreeGrafter"/>
</dbReference>
<evidence type="ECO:0000313" key="3">
    <source>
        <dbReference type="Proteomes" id="UP001346149"/>
    </source>
</evidence>
<accession>A0AAN7L612</accession>
<dbReference type="Pfam" id="PF12315">
    <property type="entry name" value="DA1-like"/>
    <property type="match status" value="1"/>
</dbReference>
<evidence type="ECO:0000313" key="2">
    <source>
        <dbReference type="EMBL" id="KAK4775356.1"/>
    </source>
</evidence>
<keyword evidence="3" id="KW-1185">Reference proteome</keyword>
<dbReference type="Proteomes" id="UP001346149">
    <property type="component" value="Unassembled WGS sequence"/>
</dbReference>
<comment type="caution">
    <text evidence="2">The sequence shown here is derived from an EMBL/GenBank/DDBJ whole genome shotgun (WGS) entry which is preliminary data.</text>
</comment>
<dbReference type="PANTHER" id="PTHR24209:SF31">
    <property type="entry name" value="PROTEIN DA1-LIKE ISOFORM X1"/>
    <property type="match status" value="1"/>
</dbReference>
<sequence>MIRSILDGIFSSSSTPPFEDECLYFDEGGASNTKDYHEGHDDDHAVGSYQKATEEELALGFQQSLYIDNHSQYDNISAYPLQSYPPDFFRQWDQNLSLTEVNNGEFFSGSNIFCSAQASSQLNPFYHTTADHHEFTKPEDCRYLNSPKGWNRPSIICDVCGKPVPVDWSGNSIYGENSIFRQKYCRVHERDGTPRCSACERLQPTGVQYTSYQDGRKICHDCKRSAIMNEHDCLPLMDEIFRFYEDIDMKVMLQNIPVEMVDTNEIKVVLQIARYDLFCLQFSSPLFFLPVICLLALQKLGKPNVIGFTRSHEPDVIETMISTRVLGPNNEVVGAKEEPFKLASFRMVEKIVLLKGNPRLYTGATLAHEMMHAWTRLEDYYPSGMKGFYGRIGKDIEEGMCEVMRYMWLESKIGDLSRESGSSPALLHEWKLANYLKHNIEINPDKEYGGGFRRVYPVVKRFGLKETLAEIRYSGKLPG</sequence>
<protein>
    <recommendedName>
        <fullName evidence="1">Protein DA1-like domain-containing protein</fullName>
    </recommendedName>
</protein>